<keyword evidence="4" id="KW-1185">Reference proteome</keyword>
<dbReference type="PANTHER" id="PTHR13594:SF1">
    <property type="entry name" value="CENTRIOLAR COILED-COIL PROTEIN OF 110 KDA"/>
    <property type="match status" value="1"/>
</dbReference>
<feature type="compositionally biased region" description="Basic residues" evidence="2">
    <location>
        <begin position="405"/>
        <end position="414"/>
    </location>
</feature>
<evidence type="ECO:0000313" key="4">
    <source>
        <dbReference type="Proteomes" id="UP000440578"/>
    </source>
</evidence>
<dbReference type="OrthoDB" id="6348160at2759"/>
<dbReference type="AlphaFoldDB" id="A0A6A4X962"/>
<feature type="region of interest" description="Disordered" evidence="2">
    <location>
        <begin position="75"/>
        <end position="120"/>
    </location>
</feature>
<feature type="compositionally biased region" description="Low complexity" evidence="2">
    <location>
        <begin position="504"/>
        <end position="518"/>
    </location>
</feature>
<reference evidence="3 4" key="1">
    <citation type="submission" date="2019-07" db="EMBL/GenBank/DDBJ databases">
        <title>Draft genome assembly of a fouling barnacle, Amphibalanus amphitrite (Darwin, 1854): The first reference genome for Thecostraca.</title>
        <authorList>
            <person name="Kim W."/>
        </authorList>
    </citation>
    <scope>NUCLEOTIDE SEQUENCE [LARGE SCALE GENOMIC DNA]</scope>
    <source>
        <strain evidence="3">SNU_AA5</strain>
        <tissue evidence="3">Soma without cirri and trophi</tissue>
    </source>
</reference>
<feature type="region of interest" description="Disordered" evidence="2">
    <location>
        <begin position="355"/>
        <end position="414"/>
    </location>
</feature>
<feature type="region of interest" description="Disordered" evidence="2">
    <location>
        <begin position="1100"/>
        <end position="1138"/>
    </location>
</feature>
<comment type="caution">
    <text evidence="3">The sequence shown here is derived from an EMBL/GenBank/DDBJ whole genome shotgun (WGS) entry which is preliminary data.</text>
</comment>
<dbReference type="GO" id="GO:1903723">
    <property type="term" value="P:negative regulation of centriole elongation"/>
    <property type="evidence" value="ECO:0007669"/>
    <property type="project" value="TreeGrafter"/>
</dbReference>
<feature type="compositionally biased region" description="Basic residues" evidence="2">
    <location>
        <begin position="612"/>
        <end position="621"/>
    </location>
</feature>
<sequence>MSGCDDWGALPVSVAPLWRPPQPAARDEDGQFSDAAGSEDEEDPAEGAASSLQTVVAAPAAAVPRLALSEMVAAPQPVPAGGGDWEVPPLPGRLSELSLDDSGADRPGGAASADVSPRSVAGTASVSLRSYLDPAAAAADLTADMTDCETLDQLAELVDTGRTVRPAPSASPTGSGSPETAGAASRPAGDTAEHTGQPTSQTVNFTASHTANFTASQPASHTAPYSCSQSASHTANFTANPAASHPTSRVTAWCDQASQPDSESQEPRARCAETYGYFPTLPARSPADGRGLTSGQDAVISVTSDVTFQRPLQQGEVRTEMVTAGGLTMLKESCRGGTVTSFVMTEKVTQSVRGAGGVEGGIVSQSAPSLEPGPPAESSDSGRGDSAPPAAGAGSAPPCPVHGSPSRRRAFKRSPARRLSFTLESPSPLLVEYYMKHPEERLKVLESAAAVDPDVLELSGTAPVDPESPEPPARPAADPADGDPQPPLPAETGSDRPRRRWADDVASAADLRAALAGRRASEDTVLSSPRPEEPPIAAAPAAAGRARIPDMPLGWGSVLRNLSATEESGAPPPHHHQHQPAAPPARWRVSAPPPPPATLEMSPRQAAGSPSGRRRRVRGSPRPRWAPPALSPLALSRRPTPNFDSHAVQELVQGHSPGADVGWATPSPPPRGPVRRSPAAPAPAPAAQDRLTTTAATDPAAAAAELQNVFSLPALDELRQLLSLHERQMAALVEQQRRQRRALETACRRREDAVLQRLRRQLAAAELLAAPPADSQPPSPPVEAPAAGGDGPSPSPAATEWRRAPRPDPRPESGQLTYRCEPHSPPAARQSESDQPSAYERYEAQPSTPPARERPPRPASDPVPTPVARRLAAPPGLAEHPVCVPPEALAAGMEARYARVTAVARGFLTRRLMRTEKVQSLIAAVKESMVCALRLQREVDLTKQITKQDLELHERLFNQVRGACYSLHQLCIASTPQQRLAVIAADRAARAHAAERRRSGDAALRLSHATLVSQQRRKYREPVSVRPGSAVPRLRARPSSGAVSVSPKTRSSPLGRPRRVVAHSPRSASRSSLASERTAAAGRASRSARSLVQLANIYAPNPVRRAKSSQSQLTSGGYGGAPQTAEPKRRQRSGRAWR</sequence>
<evidence type="ECO:0000256" key="1">
    <source>
        <dbReference type="SAM" id="Coils"/>
    </source>
</evidence>
<proteinExistence type="predicted"/>
<feature type="region of interest" description="Disordered" evidence="2">
    <location>
        <begin position="457"/>
        <end position="699"/>
    </location>
</feature>
<evidence type="ECO:0000313" key="3">
    <source>
        <dbReference type="EMBL" id="KAF0314049.1"/>
    </source>
</evidence>
<dbReference type="GO" id="GO:0005814">
    <property type="term" value="C:centriole"/>
    <property type="evidence" value="ECO:0007669"/>
    <property type="project" value="InterPro"/>
</dbReference>
<organism evidence="3 4">
    <name type="scientific">Amphibalanus amphitrite</name>
    <name type="common">Striped barnacle</name>
    <name type="synonym">Balanus amphitrite</name>
    <dbReference type="NCBI Taxonomy" id="1232801"/>
    <lineage>
        <taxon>Eukaryota</taxon>
        <taxon>Metazoa</taxon>
        <taxon>Ecdysozoa</taxon>
        <taxon>Arthropoda</taxon>
        <taxon>Crustacea</taxon>
        <taxon>Multicrustacea</taxon>
        <taxon>Cirripedia</taxon>
        <taxon>Thoracica</taxon>
        <taxon>Thoracicalcarea</taxon>
        <taxon>Balanomorpha</taxon>
        <taxon>Balanoidea</taxon>
        <taxon>Balanidae</taxon>
        <taxon>Amphibalaninae</taxon>
        <taxon>Amphibalanus</taxon>
    </lineage>
</organism>
<feature type="region of interest" description="Disordered" evidence="2">
    <location>
        <begin position="162"/>
        <end position="201"/>
    </location>
</feature>
<accession>A0A6A4X962</accession>
<feature type="compositionally biased region" description="Low complexity" evidence="2">
    <location>
        <begin position="535"/>
        <end position="546"/>
    </location>
</feature>
<dbReference type="EMBL" id="VIIS01000053">
    <property type="protein sequence ID" value="KAF0314049.1"/>
    <property type="molecule type" value="Genomic_DNA"/>
</dbReference>
<feature type="region of interest" description="Disordered" evidence="2">
    <location>
        <begin position="769"/>
        <end position="879"/>
    </location>
</feature>
<feature type="region of interest" description="Disordered" evidence="2">
    <location>
        <begin position="1"/>
        <end position="52"/>
    </location>
</feature>
<keyword evidence="1" id="KW-0175">Coiled coil</keyword>
<dbReference type="PANTHER" id="PTHR13594">
    <property type="entry name" value="CENTRIOLAR COILED-COIL PROTEIN OF 110 KDA"/>
    <property type="match status" value="1"/>
</dbReference>
<feature type="compositionally biased region" description="Low complexity" evidence="2">
    <location>
        <begin position="386"/>
        <end position="396"/>
    </location>
</feature>
<dbReference type="GO" id="GO:0032465">
    <property type="term" value="P:regulation of cytokinesis"/>
    <property type="evidence" value="ECO:0007669"/>
    <property type="project" value="InterPro"/>
</dbReference>
<protein>
    <submittedName>
        <fullName evidence="3">Centriolar coiled-coil protein</fullName>
    </submittedName>
</protein>
<name>A0A6A4X962_AMPAM</name>
<feature type="compositionally biased region" description="Basic residues" evidence="2">
    <location>
        <begin position="1129"/>
        <end position="1138"/>
    </location>
</feature>
<feature type="region of interest" description="Disordered" evidence="2">
    <location>
        <begin position="1015"/>
        <end position="1087"/>
    </location>
</feature>
<feature type="compositionally biased region" description="Low complexity" evidence="2">
    <location>
        <begin position="1062"/>
        <end position="1087"/>
    </location>
</feature>
<dbReference type="GO" id="GO:0032053">
    <property type="term" value="P:ciliary basal body organization"/>
    <property type="evidence" value="ECO:0007669"/>
    <property type="project" value="TreeGrafter"/>
</dbReference>
<feature type="compositionally biased region" description="Basic and acidic residues" evidence="2">
    <location>
        <begin position="800"/>
        <end position="811"/>
    </location>
</feature>
<evidence type="ECO:0000256" key="2">
    <source>
        <dbReference type="SAM" id="MobiDB-lite"/>
    </source>
</evidence>
<feature type="coiled-coil region" evidence="1">
    <location>
        <begin position="715"/>
        <end position="768"/>
    </location>
</feature>
<dbReference type="GO" id="GO:0007099">
    <property type="term" value="P:centriole replication"/>
    <property type="evidence" value="ECO:0007669"/>
    <property type="project" value="InterPro"/>
</dbReference>
<dbReference type="InterPro" id="IPR033207">
    <property type="entry name" value="CCP110"/>
</dbReference>
<feature type="compositionally biased region" description="Polar residues" evidence="2">
    <location>
        <begin position="1041"/>
        <end position="1052"/>
    </location>
</feature>
<feature type="compositionally biased region" description="Pro residues" evidence="2">
    <location>
        <begin position="774"/>
        <end position="783"/>
    </location>
</feature>
<feature type="compositionally biased region" description="Basic and acidic residues" evidence="2">
    <location>
        <begin position="493"/>
        <end position="503"/>
    </location>
</feature>
<feature type="compositionally biased region" description="Low complexity" evidence="2">
    <location>
        <begin position="166"/>
        <end position="178"/>
    </location>
</feature>
<gene>
    <name evidence="3" type="primary">CCP110</name>
    <name evidence="3" type="ORF">FJT64_015456</name>
</gene>
<dbReference type="Proteomes" id="UP000440578">
    <property type="component" value="Unassembled WGS sequence"/>
</dbReference>